<dbReference type="PANTHER" id="PTHR24186">
    <property type="entry name" value="PROTEIN PHOSPHATASE 1 REGULATORY SUBUNIT"/>
    <property type="match status" value="1"/>
</dbReference>
<keyword evidence="1" id="KW-0677">Repeat</keyword>
<accession>A0ABM3RP88</accession>
<feature type="region of interest" description="Disordered" evidence="3">
    <location>
        <begin position="234"/>
        <end position="255"/>
    </location>
</feature>
<dbReference type="Gene3D" id="1.25.40.20">
    <property type="entry name" value="Ankyrin repeat-containing domain"/>
    <property type="match status" value="2"/>
</dbReference>
<evidence type="ECO:0000256" key="2">
    <source>
        <dbReference type="ARBA" id="ARBA00023043"/>
    </source>
</evidence>
<keyword evidence="2" id="KW-0040">ANK repeat</keyword>
<dbReference type="PANTHER" id="PTHR24186:SF50">
    <property type="entry name" value="ANKYRIN REPEAT-CONTAINING PROTEIN ITN1-LIKE ISOFORM X1"/>
    <property type="match status" value="1"/>
</dbReference>
<dbReference type="SMART" id="SM00248">
    <property type="entry name" value="ANK"/>
    <property type="match status" value="5"/>
</dbReference>
<dbReference type="RefSeq" id="XP_056697440.1">
    <property type="nucleotide sequence ID" value="XM_056841462.1"/>
</dbReference>
<evidence type="ECO:0000256" key="1">
    <source>
        <dbReference type="ARBA" id="ARBA00022737"/>
    </source>
</evidence>
<dbReference type="Pfam" id="PF12796">
    <property type="entry name" value="Ank_2"/>
    <property type="match status" value="2"/>
</dbReference>
<protein>
    <submittedName>
        <fullName evidence="5">Protein ACCELERATED CELL DEATH 6-like</fullName>
    </submittedName>
</protein>
<organism evidence="4 5">
    <name type="scientific">Spinacia oleracea</name>
    <name type="common">Spinach</name>
    <dbReference type="NCBI Taxonomy" id="3562"/>
    <lineage>
        <taxon>Eukaryota</taxon>
        <taxon>Viridiplantae</taxon>
        <taxon>Streptophyta</taxon>
        <taxon>Embryophyta</taxon>
        <taxon>Tracheophyta</taxon>
        <taxon>Spermatophyta</taxon>
        <taxon>Magnoliopsida</taxon>
        <taxon>eudicotyledons</taxon>
        <taxon>Gunneridae</taxon>
        <taxon>Pentapetalae</taxon>
        <taxon>Caryophyllales</taxon>
        <taxon>Chenopodiaceae</taxon>
        <taxon>Chenopodioideae</taxon>
        <taxon>Anserineae</taxon>
        <taxon>Spinacia</taxon>
    </lineage>
</organism>
<evidence type="ECO:0000256" key="3">
    <source>
        <dbReference type="SAM" id="MobiDB-lite"/>
    </source>
</evidence>
<feature type="compositionally biased region" description="Polar residues" evidence="3">
    <location>
        <begin position="236"/>
        <end position="249"/>
    </location>
</feature>
<dbReference type="Proteomes" id="UP000813463">
    <property type="component" value="Chromosome 4"/>
</dbReference>
<dbReference type="GeneID" id="130471386"/>
<dbReference type="InterPro" id="IPR036770">
    <property type="entry name" value="Ankyrin_rpt-contain_sf"/>
</dbReference>
<sequence>MAKEASVIHAAVRSKNLGILERVMKELPDSIDSQNEKGWKPLSYAASEGCIEEVRFYLNNFPHSAKKVDRDGSLPIQKALGAGHIQILNLLVKFMNRSELPSFLLERNIDGDTALHLALMGKCEDVALNFIELAPLYWAIERGYNNMVRRIFQLIPGTRIDSSIKKSLLRATKASVVHAAGITMGNDEEPPQKTIAAAVDLDYYLGSGDGPGIVITPVKLRGASNYDEWAKASLDESGTTGPETVSSPAGDTAGVSPPTVRYLLNNFPDSAKKCDRDGSSPIHKAVGAGHVHIVDEFISSCPSTINDVDKIGQSILHIAVKYNKADVFAYLRRRHDIQKMFKLKDNEGTTSMDLVRKLGNF</sequence>
<evidence type="ECO:0000313" key="5">
    <source>
        <dbReference type="RefSeq" id="XP_056697440.1"/>
    </source>
</evidence>
<evidence type="ECO:0000313" key="4">
    <source>
        <dbReference type="Proteomes" id="UP000813463"/>
    </source>
</evidence>
<dbReference type="SUPFAM" id="SSF48403">
    <property type="entry name" value="Ankyrin repeat"/>
    <property type="match status" value="1"/>
</dbReference>
<reference evidence="5" key="2">
    <citation type="submission" date="2025-08" db="UniProtKB">
        <authorList>
            <consortium name="RefSeq"/>
        </authorList>
    </citation>
    <scope>IDENTIFICATION</scope>
    <source>
        <tissue evidence="5">Leaf</tissue>
    </source>
</reference>
<name>A0ABM3RP88_SPIOL</name>
<reference evidence="4" key="1">
    <citation type="journal article" date="2021" name="Nat. Commun.">
        <title>Genomic analyses provide insights into spinach domestication and the genetic basis of agronomic traits.</title>
        <authorList>
            <person name="Cai X."/>
            <person name="Sun X."/>
            <person name="Xu C."/>
            <person name="Sun H."/>
            <person name="Wang X."/>
            <person name="Ge C."/>
            <person name="Zhang Z."/>
            <person name="Wang Q."/>
            <person name="Fei Z."/>
            <person name="Jiao C."/>
            <person name="Wang Q."/>
        </authorList>
    </citation>
    <scope>NUCLEOTIDE SEQUENCE [LARGE SCALE GENOMIC DNA]</scope>
    <source>
        <strain evidence="4">cv. Varoflay</strain>
    </source>
</reference>
<keyword evidence="4" id="KW-1185">Reference proteome</keyword>
<dbReference type="InterPro" id="IPR002110">
    <property type="entry name" value="Ankyrin_rpt"/>
</dbReference>
<proteinExistence type="predicted"/>
<gene>
    <name evidence="5" type="primary">LOC130471386</name>
</gene>